<gene>
    <name evidence="1" type="ORF">PZL22_001212</name>
</gene>
<protein>
    <recommendedName>
        <fullName evidence="3">Transposase</fullName>
    </recommendedName>
</protein>
<reference evidence="1 2" key="1">
    <citation type="submission" date="2023-03" db="EMBL/GenBank/DDBJ databases">
        <authorList>
            <person name="Menendez E."/>
            <person name="Kaur S."/>
            <person name="Flores-Felix J.D."/>
            <person name="diCenzo G.C."/>
            <person name="Peix A."/>
            <person name="Velazquez E."/>
        </authorList>
    </citation>
    <scope>NUCLEOTIDE SEQUENCE [LARGE SCALE GENOMIC DNA]</scope>
    <source>
        <strain evidence="1 2">CCBAU 71714</strain>
        <plasmid evidence="1 2">pSkuCCBAU71714b</plasmid>
    </source>
</reference>
<evidence type="ECO:0008006" key="3">
    <source>
        <dbReference type="Google" id="ProtNLM"/>
    </source>
</evidence>
<dbReference type="RefSeq" id="WP_158000359.1">
    <property type="nucleotide sequence ID" value="NZ_CP120364.1"/>
</dbReference>
<name>A0ABY8T345_9HYPH</name>
<keyword evidence="2" id="KW-1185">Reference proteome</keyword>
<proteinExistence type="predicted"/>
<keyword evidence="1" id="KW-0614">Plasmid</keyword>
<organism evidence="1 2">
    <name type="scientific">Sinorhizobium kummerowiae</name>
    <dbReference type="NCBI Taxonomy" id="158892"/>
    <lineage>
        <taxon>Bacteria</taxon>
        <taxon>Pseudomonadati</taxon>
        <taxon>Pseudomonadota</taxon>
        <taxon>Alphaproteobacteria</taxon>
        <taxon>Hyphomicrobiales</taxon>
        <taxon>Rhizobiaceae</taxon>
        <taxon>Sinorhizobium/Ensifer group</taxon>
        <taxon>Sinorhizobium</taxon>
    </lineage>
</organism>
<evidence type="ECO:0000313" key="2">
    <source>
        <dbReference type="Proteomes" id="UP001233264"/>
    </source>
</evidence>
<accession>A0ABY8T345</accession>
<dbReference type="EMBL" id="CP120364">
    <property type="protein sequence ID" value="WHS91253.1"/>
    <property type="molecule type" value="Genomic_DNA"/>
</dbReference>
<dbReference type="Proteomes" id="UP001233264">
    <property type="component" value="Plasmid pSkuCCBAU71714b"/>
</dbReference>
<evidence type="ECO:0000313" key="1">
    <source>
        <dbReference type="EMBL" id="WHS91253.1"/>
    </source>
</evidence>
<geneLocation type="plasmid" evidence="1 2">
    <name>pSkuCCBAU71714b</name>
</geneLocation>
<sequence>MEQAIHPLPASISFEGRFEGYFAGSLRDAFCQAVEQLLNPTGCLAEGTYFA</sequence>